<feature type="region of interest" description="Disordered" evidence="1">
    <location>
        <begin position="60"/>
        <end position="84"/>
    </location>
</feature>
<protein>
    <submittedName>
        <fullName evidence="2">Uncharacterized protein</fullName>
    </submittedName>
</protein>
<name>A0A0A8YCN5_ARUDO</name>
<organism evidence="2">
    <name type="scientific">Arundo donax</name>
    <name type="common">Giant reed</name>
    <name type="synonym">Donax arundinaceus</name>
    <dbReference type="NCBI Taxonomy" id="35708"/>
    <lineage>
        <taxon>Eukaryota</taxon>
        <taxon>Viridiplantae</taxon>
        <taxon>Streptophyta</taxon>
        <taxon>Embryophyta</taxon>
        <taxon>Tracheophyta</taxon>
        <taxon>Spermatophyta</taxon>
        <taxon>Magnoliopsida</taxon>
        <taxon>Liliopsida</taxon>
        <taxon>Poales</taxon>
        <taxon>Poaceae</taxon>
        <taxon>PACMAD clade</taxon>
        <taxon>Arundinoideae</taxon>
        <taxon>Arundineae</taxon>
        <taxon>Arundo</taxon>
    </lineage>
</organism>
<reference evidence="2" key="1">
    <citation type="submission" date="2014-09" db="EMBL/GenBank/DDBJ databases">
        <authorList>
            <person name="Magalhaes I.L.F."/>
            <person name="Oliveira U."/>
            <person name="Santos F.R."/>
            <person name="Vidigal T.H.D.A."/>
            <person name="Brescovit A.D."/>
            <person name="Santos A.J."/>
        </authorList>
    </citation>
    <scope>NUCLEOTIDE SEQUENCE</scope>
    <source>
        <tissue evidence="2">Shoot tissue taken approximately 20 cm above the soil surface</tissue>
    </source>
</reference>
<dbReference type="AlphaFoldDB" id="A0A0A8YCN5"/>
<evidence type="ECO:0000256" key="1">
    <source>
        <dbReference type="SAM" id="MobiDB-lite"/>
    </source>
</evidence>
<proteinExistence type="predicted"/>
<accession>A0A0A8YCN5</accession>
<feature type="compositionally biased region" description="Gly residues" evidence="1">
    <location>
        <begin position="64"/>
        <end position="84"/>
    </location>
</feature>
<reference evidence="2" key="2">
    <citation type="journal article" date="2015" name="Data Brief">
        <title>Shoot transcriptome of the giant reed, Arundo donax.</title>
        <authorList>
            <person name="Barrero R.A."/>
            <person name="Guerrero F.D."/>
            <person name="Moolhuijzen P."/>
            <person name="Goolsby J.A."/>
            <person name="Tidwell J."/>
            <person name="Bellgard S.E."/>
            <person name="Bellgard M.I."/>
        </authorList>
    </citation>
    <scope>NUCLEOTIDE SEQUENCE</scope>
    <source>
        <tissue evidence="2">Shoot tissue taken approximately 20 cm above the soil surface</tissue>
    </source>
</reference>
<dbReference type="EMBL" id="GBRH01274632">
    <property type="protein sequence ID" value="JAD23263.1"/>
    <property type="molecule type" value="Transcribed_RNA"/>
</dbReference>
<evidence type="ECO:0000313" key="2">
    <source>
        <dbReference type="EMBL" id="JAD23263.1"/>
    </source>
</evidence>
<sequence length="116" mass="11955">MPVRRCLLEMPARRRLLQIPSRPPPHLPGISSLLHILGAPLAPHLPARRAGRRGARGLRASLEGAGGLQKEGPRAGGAGRPAGGRRWGCPAGSVWGRCSSCRSCTCAGPIACAAAA</sequence>